<comment type="cofactor">
    <cofactor evidence="1">
        <name>Ca(2+)</name>
        <dbReference type="ChEBI" id="CHEBI:29108"/>
    </cofactor>
</comment>
<evidence type="ECO:0000313" key="9">
    <source>
        <dbReference type="Proteomes" id="UP000676478"/>
    </source>
</evidence>
<proteinExistence type="predicted"/>
<keyword evidence="5" id="KW-0720">Serine protease</keyword>
<organism evidence="8 9">
    <name type="scientific">Levilactobacillus brevis</name>
    <name type="common">Lactobacillus brevis</name>
    <dbReference type="NCBI Taxonomy" id="1580"/>
    <lineage>
        <taxon>Bacteria</taxon>
        <taxon>Bacillati</taxon>
        <taxon>Bacillota</taxon>
        <taxon>Bacilli</taxon>
        <taxon>Lactobacillales</taxon>
        <taxon>Lactobacillaceae</taxon>
        <taxon>Levilactobacillus</taxon>
    </lineage>
</organism>
<reference evidence="8" key="2">
    <citation type="submission" date="2022-09" db="EMBL/GenBank/DDBJ databases">
        <title>Genome-inferred correspondence between phylogeny and metabolic traits in the wild Drosophila gut microbiome.</title>
        <authorList>
            <person name="Bueno E."/>
            <person name="Blow F."/>
            <person name="Douglas A.E."/>
        </authorList>
    </citation>
    <scope>NUCLEOTIDE SEQUENCE</scope>
    <source>
        <strain evidence="8">Dm-2019-70</strain>
    </source>
</reference>
<dbReference type="SUPFAM" id="SSF54897">
    <property type="entry name" value="Protease propeptides/inhibitors"/>
    <property type="match status" value="1"/>
</dbReference>
<dbReference type="GO" id="GO:0046872">
    <property type="term" value="F:metal ion binding"/>
    <property type="evidence" value="ECO:0007669"/>
    <property type="project" value="UniProtKB-KW"/>
</dbReference>
<dbReference type="Gene3D" id="3.40.50.200">
    <property type="entry name" value="Peptidase S8/S53 domain"/>
    <property type="match status" value="1"/>
</dbReference>
<accession>A0A0C1PTT3</accession>
<dbReference type="CDD" id="cd11377">
    <property type="entry name" value="Pro-peptidase_S53"/>
    <property type="match status" value="1"/>
</dbReference>
<dbReference type="PANTHER" id="PTHR14218">
    <property type="entry name" value="PROTEASE S8 TRIPEPTIDYL PEPTIDASE I CLN2"/>
    <property type="match status" value="1"/>
</dbReference>
<evidence type="ECO:0000256" key="3">
    <source>
        <dbReference type="ARBA" id="ARBA00022723"/>
    </source>
</evidence>
<dbReference type="Pfam" id="PF00082">
    <property type="entry name" value="Peptidase_S8"/>
    <property type="match status" value="1"/>
</dbReference>
<evidence type="ECO:0000256" key="6">
    <source>
        <dbReference type="ARBA" id="ARBA00022837"/>
    </source>
</evidence>
<comment type="caution">
    <text evidence="8">The sequence shown here is derived from an EMBL/GenBank/DDBJ whole genome shotgun (WGS) entry which is preliminary data.</text>
</comment>
<keyword evidence="3" id="KW-0479">Metal-binding</keyword>
<evidence type="ECO:0000256" key="5">
    <source>
        <dbReference type="ARBA" id="ARBA00022825"/>
    </source>
</evidence>
<dbReference type="PROSITE" id="PS51695">
    <property type="entry name" value="SEDOLISIN"/>
    <property type="match status" value="1"/>
</dbReference>
<dbReference type="CDD" id="cd04056">
    <property type="entry name" value="Peptidases_S53"/>
    <property type="match status" value="1"/>
</dbReference>
<evidence type="ECO:0000256" key="2">
    <source>
        <dbReference type="ARBA" id="ARBA00022670"/>
    </source>
</evidence>
<evidence type="ECO:0000313" key="8">
    <source>
        <dbReference type="EMBL" id="MBS1009613.1"/>
    </source>
</evidence>
<evidence type="ECO:0000256" key="1">
    <source>
        <dbReference type="ARBA" id="ARBA00001913"/>
    </source>
</evidence>
<keyword evidence="4" id="KW-0378">Hydrolase</keyword>
<dbReference type="SUPFAM" id="SSF52743">
    <property type="entry name" value="Subtilisin-like"/>
    <property type="match status" value="1"/>
</dbReference>
<dbReference type="GO" id="GO:0008240">
    <property type="term" value="F:tripeptidyl-peptidase activity"/>
    <property type="evidence" value="ECO:0007669"/>
    <property type="project" value="TreeGrafter"/>
</dbReference>
<name>A0A0C1PTT3_LEVBR</name>
<dbReference type="EMBL" id="JAERKF010000002">
    <property type="protein sequence ID" value="MBS1009613.1"/>
    <property type="molecule type" value="Genomic_DNA"/>
</dbReference>
<dbReference type="InterPro" id="IPR050819">
    <property type="entry name" value="Tripeptidyl-peptidase_I"/>
</dbReference>
<dbReference type="InterPro" id="IPR000209">
    <property type="entry name" value="Peptidase_S8/S53_dom"/>
</dbReference>
<keyword evidence="7" id="KW-0865">Zymogen</keyword>
<evidence type="ECO:0000256" key="7">
    <source>
        <dbReference type="ARBA" id="ARBA00023145"/>
    </source>
</evidence>
<protein>
    <submittedName>
        <fullName evidence="8">S8/S53 family peptidase</fullName>
    </submittedName>
</protein>
<dbReference type="Proteomes" id="UP000676478">
    <property type="component" value="Unassembled WGS sequence"/>
</dbReference>
<evidence type="ECO:0000256" key="4">
    <source>
        <dbReference type="ARBA" id="ARBA00022801"/>
    </source>
</evidence>
<dbReference type="GO" id="GO:0004252">
    <property type="term" value="F:serine-type endopeptidase activity"/>
    <property type="evidence" value="ECO:0007669"/>
    <property type="project" value="InterPro"/>
</dbReference>
<dbReference type="InterPro" id="IPR015366">
    <property type="entry name" value="S53_propep"/>
</dbReference>
<gene>
    <name evidence="8" type="ORF">JK167_02040</name>
</gene>
<sequence>MKKIGLIVTSLVVGLVCFGDTQGQAAKLVTVATPYRQSRLQHLHHVKKVAKKKTVSLDIVLKPRQTKTLSQLALAVNTTDSQSFKGYLTPQQFRAKFGQSSATTSRLTRYFRARHLQATAANNGLLIRVKGHVATINKAFAVNLKTARYHGKKIQFSKQTPRLPKQVAQPIRAVVGVTNLMIAKSLTTKSPAQVKHLTAKRSPTKFLKQYHASNLATSGQQGAGQTVGIISFGHVPTAAIKHFWRQAGVPTTGRLETKTTGGATVMDNGDDSDDETALDAEQAGTIAPRAKVRVYTAKFSDIGWLDAFTTAFAENRASSLSLSWGLSENILRDLNRDHLLTPLYGDIMNTLLAQGAIQGISTFVASGDTGAYGQNLSESSAMPGIEADFPADSPWVTATGGSTLPIKKTFAPGISVNVTRERTWGGDIFFKSYHQHPLQFIKHPILLEELTAASGGGISSLYGTPKYQQGVAGVNTYNARKYLTAVGPKSGPKLIHGYRSGRNYPDVVANADPITGYDIYSKNSGWELMGGTSAVAPQFAAMAAVMNSDRSQRMGLWNPQLYALAQTDHSPFTRLDAATNNGNLYYVGQPGKVYNQAAGLGTVNFEKLARAYQ</sequence>
<keyword evidence="6" id="KW-0106">Calcium</keyword>
<dbReference type="PANTHER" id="PTHR14218:SF15">
    <property type="entry name" value="TRIPEPTIDYL-PEPTIDASE 1"/>
    <property type="match status" value="1"/>
</dbReference>
<dbReference type="Pfam" id="PF09286">
    <property type="entry name" value="Pro-kuma_activ"/>
    <property type="match status" value="1"/>
</dbReference>
<dbReference type="OrthoDB" id="9002785at2"/>
<dbReference type="SMART" id="SM00944">
    <property type="entry name" value="Pro-kuma_activ"/>
    <property type="match status" value="1"/>
</dbReference>
<dbReference type="AlphaFoldDB" id="A0A0C1PTT3"/>
<dbReference type="RefSeq" id="WP_039105600.1">
    <property type="nucleotide sequence ID" value="NZ_CAKMAP010000003.1"/>
</dbReference>
<dbReference type="InterPro" id="IPR030400">
    <property type="entry name" value="Sedolisin_dom"/>
</dbReference>
<dbReference type="InterPro" id="IPR036852">
    <property type="entry name" value="Peptidase_S8/S53_dom_sf"/>
</dbReference>
<dbReference type="GO" id="GO:0006508">
    <property type="term" value="P:proteolysis"/>
    <property type="evidence" value="ECO:0007669"/>
    <property type="project" value="UniProtKB-KW"/>
</dbReference>
<keyword evidence="2" id="KW-0645">Protease</keyword>
<reference evidence="8" key="1">
    <citation type="submission" date="2020-12" db="EMBL/GenBank/DDBJ databases">
        <authorList>
            <person name="Mcmullen J.G."/>
        </authorList>
    </citation>
    <scope>NUCLEOTIDE SEQUENCE</scope>
    <source>
        <strain evidence="8">Dm-2019-70</strain>
    </source>
</reference>